<name>Q2FS10_METHJ</name>
<organism evidence="1 2">
    <name type="scientific">Methanospirillum hungatei JF-1 (strain ATCC 27890 / DSM 864 / NBRC 100397 / JF-1)</name>
    <dbReference type="NCBI Taxonomy" id="323259"/>
    <lineage>
        <taxon>Archaea</taxon>
        <taxon>Methanobacteriati</taxon>
        <taxon>Methanobacteriota</taxon>
        <taxon>Stenosarchaea group</taxon>
        <taxon>Methanomicrobia</taxon>
        <taxon>Methanomicrobiales</taxon>
        <taxon>Methanospirillaceae</taxon>
        <taxon>Methanospirillum</taxon>
    </lineage>
</organism>
<dbReference type="EMBL" id="CP000254">
    <property type="protein sequence ID" value="ABD42773.1"/>
    <property type="molecule type" value="Genomic_DNA"/>
</dbReference>
<dbReference type="InParanoid" id="Q2FS10"/>
<evidence type="ECO:0000313" key="2">
    <source>
        <dbReference type="Proteomes" id="UP000001941"/>
    </source>
</evidence>
<proteinExistence type="predicted"/>
<dbReference type="STRING" id="323259.Mhun_3086"/>
<dbReference type="AlphaFoldDB" id="Q2FS10"/>
<evidence type="ECO:0000313" key="1">
    <source>
        <dbReference type="EMBL" id="ABD42773.1"/>
    </source>
</evidence>
<dbReference type="RefSeq" id="WP_011450024.1">
    <property type="nucleotide sequence ID" value="NC_007796.1"/>
</dbReference>
<dbReference type="Proteomes" id="UP000001941">
    <property type="component" value="Chromosome"/>
</dbReference>
<reference evidence="2" key="1">
    <citation type="journal article" date="2016" name="Stand. Genomic Sci.">
        <title>Complete genome sequence of Methanospirillum hungatei type strain JF1.</title>
        <authorList>
            <person name="Gunsalus R.P."/>
            <person name="Cook L.E."/>
            <person name="Crable B."/>
            <person name="Rohlin L."/>
            <person name="McDonald E."/>
            <person name="Mouttaki H."/>
            <person name="Sieber J.R."/>
            <person name="Poweleit N."/>
            <person name="Zhou H."/>
            <person name="Lapidus A.L."/>
            <person name="Daligault H.E."/>
            <person name="Land M."/>
            <person name="Gilna P."/>
            <person name="Ivanova N."/>
            <person name="Kyrpides N."/>
            <person name="Culley D.E."/>
            <person name="McInerney M.J."/>
        </authorList>
    </citation>
    <scope>NUCLEOTIDE SEQUENCE [LARGE SCALE GENOMIC DNA]</scope>
    <source>
        <strain evidence="2">ATCC 27890 / DSM 864 / NBRC 100397 / JF-1</strain>
    </source>
</reference>
<dbReference type="EnsemblBacteria" id="ABD42773">
    <property type="protein sequence ID" value="ABD42773"/>
    <property type="gene ID" value="Mhun_3086"/>
</dbReference>
<dbReference type="HOGENOM" id="CLU_436627_0_0_2"/>
<gene>
    <name evidence="1" type="ordered locus">Mhun_3086</name>
</gene>
<accession>Q2FS10</accession>
<sequence>MELNIDCNSKKIFAFFGTDIEGYSDNFLNNIVTEHYTILALDSRAIESASKSKVPYTIINDWISPNELMEIQDIAWDCEVNWFRNKKEDFLISGICWPELDHKAMSFFWLDSILSLKLSEKFYNNNVRELLLINQNVGSPVIYHLFGSICKTIWESELKDRVKFLESKKNDFQNNSVFNIPPHIKQLLFSPVSFLKNKIAFFASDIELRRSHDLLLDLTSSFQEQVIIIPNEINDLDLISTMSRYSIPVLEPYRPDSDDGISGKLLNGYHSLIKRSTGNEWDKILTTLPFHFEYYCNKRWPKLINEFHYYIDIFSRFPPKLVIGALLDRIEWSIPILSAQVLGIKSISIPHSVSVNSTKKVIDSDLIFRYDYHLYLNKFSKEILTKNRSLSPEKFIPCQNCTDINSHYTRCISPNYPNNVLKILVLFSPTSLYIYPTSASRHIFPHKNPRKQIESIIDLEEIAKKYINELSIKFKLHPGFSELELFQSLNNEILSHILPLDAELKPILNETDLVIGVNYYGSALIQVLEHKIPFIEYINDKLFMNTMEYNRYEFEILKKGIYIIHSKEELIKMIQKILTNIDSINEIKTKLSTFSEYYFENKNYQTISSVINNLLKNDLERLTENR</sequence>
<dbReference type="GeneID" id="3921963"/>
<dbReference type="KEGG" id="mhu:Mhun_3086"/>
<keyword evidence="2" id="KW-1185">Reference proteome</keyword>
<protein>
    <submittedName>
        <fullName evidence="1">Uncharacterized protein</fullName>
    </submittedName>
</protein>